<dbReference type="Proteomes" id="UP000681162">
    <property type="component" value="Unassembled WGS sequence"/>
</dbReference>
<dbReference type="AlphaFoldDB" id="A0A919Y0K9"/>
<organism evidence="1 2">
    <name type="scientific">Paenibacillus antibioticophila</name>
    <dbReference type="NCBI Taxonomy" id="1274374"/>
    <lineage>
        <taxon>Bacteria</taxon>
        <taxon>Bacillati</taxon>
        <taxon>Bacillota</taxon>
        <taxon>Bacilli</taxon>
        <taxon>Bacillales</taxon>
        <taxon>Paenibacillaceae</taxon>
        <taxon>Paenibacillus</taxon>
    </lineage>
</organism>
<evidence type="ECO:0000313" key="1">
    <source>
        <dbReference type="EMBL" id="GIO39997.1"/>
    </source>
</evidence>
<reference evidence="1 2" key="1">
    <citation type="submission" date="2021-03" db="EMBL/GenBank/DDBJ databases">
        <title>Antimicrobial resistance genes in bacteria isolated from Japanese honey, and their potential for conferring macrolide and lincosamide resistance in the American foulbrood pathogen Paenibacillus larvae.</title>
        <authorList>
            <person name="Okamoto M."/>
            <person name="Kumagai M."/>
            <person name="Kanamori H."/>
            <person name="Takamatsu D."/>
        </authorList>
    </citation>
    <scope>NUCLEOTIDE SEQUENCE [LARGE SCALE GENOMIC DNA]</scope>
    <source>
        <strain evidence="1 2">J41TS12</strain>
    </source>
</reference>
<accession>A0A919Y0K9</accession>
<proteinExistence type="predicted"/>
<evidence type="ECO:0000313" key="2">
    <source>
        <dbReference type="Proteomes" id="UP000681162"/>
    </source>
</evidence>
<dbReference type="EMBL" id="BORR01000030">
    <property type="protein sequence ID" value="GIO39997.1"/>
    <property type="molecule type" value="Genomic_DNA"/>
</dbReference>
<comment type="caution">
    <text evidence="1">The sequence shown here is derived from an EMBL/GenBank/DDBJ whole genome shotgun (WGS) entry which is preliminary data.</text>
</comment>
<gene>
    <name evidence="1" type="ORF">J41TS12_48580</name>
</gene>
<protein>
    <submittedName>
        <fullName evidence="1">Uncharacterized protein</fullName>
    </submittedName>
</protein>
<name>A0A919Y0K9_9BACL</name>
<sequence length="79" mass="9574">MFTPLMRKAESHSWYFSDEGGFWNEKPHICLDSVYQYDDEDHTELTQSIVITEDTVNCYNIWDYFFTRGFCIIPFLKMR</sequence>
<keyword evidence="2" id="KW-1185">Reference proteome</keyword>